<dbReference type="PROSITE" id="PS00769">
    <property type="entry name" value="TRANSTHYRETIN_2"/>
    <property type="match status" value="1"/>
</dbReference>
<reference evidence="10" key="1">
    <citation type="submission" date="2016-10" db="EMBL/GenBank/DDBJ databases">
        <authorList>
            <person name="Varghese N."/>
            <person name="Submissions S."/>
        </authorList>
    </citation>
    <scope>NUCLEOTIDE SEQUENCE [LARGE SCALE GENOMIC DNA]</scope>
    <source>
        <strain evidence="10">ES.061</strain>
    </source>
</reference>
<evidence type="ECO:0000256" key="7">
    <source>
        <dbReference type="RuleBase" id="RU361270"/>
    </source>
</evidence>
<dbReference type="EC" id="3.5.2.17" evidence="7"/>
<dbReference type="PROSITE" id="PS00768">
    <property type="entry name" value="TRANSTHYRETIN_1"/>
    <property type="match status" value="1"/>
</dbReference>
<dbReference type="AlphaFoldDB" id="A0A1H4JM98"/>
<dbReference type="InterPro" id="IPR023416">
    <property type="entry name" value="Transthyretin/HIU_hydrolase_d"/>
</dbReference>
<comment type="function">
    <text evidence="2">Catalyzes the hydrolysis of 5-hydroxyisourate (HIU) to 2-oxo-4-hydroxy-4-carboxy-5-ureidoimidazoline (OHCU).</text>
</comment>
<keyword evidence="5 7" id="KW-0659">Purine metabolism</keyword>
<evidence type="ECO:0000256" key="5">
    <source>
        <dbReference type="ARBA" id="ARBA00022631"/>
    </source>
</evidence>
<dbReference type="Gene3D" id="2.60.40.180">
    <property type="entry name" value="Transthyretin/hydroxyisourate hydrolase domain"/>
    <property type="match status" value="1"/>
</dbReference>
<dbReference type="GO" id="GO:0006144">
    <property type="term" value="P:purine nucleobase metabolic process"/>
    <property type="evidence" value="ECO:0007669"/>
    <property type="project" value="UniProtKB-KW"/>
</dbReference>
<dbReference type="CDD" id="cd05822">
    <property type="entry name" value="TLP_HIUase"/>
    <property type="match status" value="1"/>
</dbReference>
<sequence>MSNAGEGRLTTHVLDTASGKPAGGLEIALYRLEGEARVHVKTVTTNSDGRCDAPLLEGEAFRTGFYELVFEAGAYLRAHGADLPAPAFLDQVPIRFGMAEQAHYHVPLLLSPYGYSTYRGS</sequence>
<dbReference type="InterPro" id="IPR023419">
    <property type="entry name" value="Transthyretin_CS"/>
</dbReference>
<evidence type="ECO:0000256" key="6">
    <source>
        <dbReference type="ARBA" id="ARBA00022801"/>
    </source>
</evidence>
<dbReference type="FunFam" id="2.60.40.180:FF:000005">
    <property type="entry name" value="5-hydroxyisourate hydrolase"/>
    <property type="match status" value="1"/>
</dbReference>
<dbReference type="PANTHER" id="PTHR10395">
    <property type="entry name" value="URICASE AND TRANSTHYRETIN-RELATED"/>
    <property type="match status" value="1"/>
</dbReference>
<accession>A0A1H4JM98</accession>
<dbReference type="InterPro" id="IPR023418">
    <property type="entry name" value="Thyroxine_BS"/>
</dbReference>
<evidence type="ECO:0000256" key="4">
    <source>
        <dbReference type="ARBA" id="ARBA00011881"/>
    </source>
</evidence>
<dbReference type="InterPro" id="IPR036817">
    <property type="entry name" value="Transthyretin/HIU_hydrolase_sf"/>
</dbReference>
<evidence type="ECO:0000256" key="3">
    <source>
        <dbReference type="ARBA" id="ARBA00009850"/>
    </source>
</evidence>
<comment type="catalytic activity">
    <reaction evidence="1 7">
        <text>5-hydroxyisourate + H2O = 5-hydroxy-2-oxo-4-ureido-2,5-dihydro-1H-imidazole-5-carboxylate + H(+)</text>
        <dbReference type="Rhea" id="RHEA:23736"/>
        <dbReference type="ChEBI" id="CHEBI:15377"/>
        <dbReference type="ChEBI" id="CHEBI:15378"/>
        <dbReference type="ChEBI" id="CHEBI:18072"/>
        <dbReference type="ChEBI" id="CHEBI:58639"/>
        <dbReference type="EC" id="3.5.2.17"/>
    </reaction>
</comment>
<evidence type="ECO:0000256" key="2">
    <source>
        <dbReference type="ARBA" id="ARBA00002704"/>
    </source>
</evidence>
<dbReference type="RefSeq" id="WP_007008869.1">
    <property type="nucleotide sequence ID" value="NZ_FNSL01000001.1"/>
</dbReference>
<evidence type="ECO:0000256" key="1">
    <source>
        <dbReference type="ARBA" id="ARBA00001043"/>
    </source>
</evidence>
<feature type="domain" description="Transthyretin/hydroxyisourate hydrolase" evidence="8">
    <location>
        <begin position="9"/>
        <end position="120"/>
    </location>
</feature>
<proteinExistence type="inferred from homology"/>
<evidence type="ECO:0000313" key="10">
    <source>
        <dbReference type="Proteomes" id="UP000199064"/>
    </source>
</evidence>
<dbReference type="PANTHER" id="PTHR10395:SF7">
    <property type="entry name" value="5-HYDROXYISOURATE HYDROLASE"/>
    <property type="match status" value="1"/>
</dbReference>
<dbReference type="Pfam" id="PF00576">
    <property type="entry name" value="Transthyretin"/>
    <property type="match status" value="1"/>
</dbReference>
<keyword evidence="6 7" id="KW-0378">Hydrolase</keyword>
<dbReference type="InterPro" id="IPR014306">
    <property type="entry name" value="Hydroxyisourate_hydrolase"/>
</dbReference>
<dbReference type="EMBL" id="FNSL01000001">
    <property type="protein sequence ID" value="SEB47383.1"/>
    <property type="molecule type" value="Genomic_DNA"/>
</dbReference>
<protein>
    <recommendedName>
        <fullName evidence="7">5-hydroxyisourate hydrolase</fullName>
        <shortName evidence="7">HIU hydrolase</shortName>
        <shortName evidence="7">HIUHase</shortName>
        <ecNumber evidence="7">3.5.2.17</ecNumber>
    </recommendedName>
</protein>
<dbReference type="Proteomes" id="UP000199064">
    <property type="component" value="Unassembled WGS sequence"/>
</dbReference>
<gene>
    <name evidence="9" type="ORF">SAMN05216452_1508</name>
</gene>
<name>A0A1H4JM98_9HYPH</name>
<evidence type="ECO:0000259" key="8">
    <source>
        <dbReference type="Pfam" id="PF00576"/>
    </source>
</evidence>
<organism evidence="9 10">
    <name type="scientific">Nitratireductor aquibiodomus</name>
    <dbReference type="NCBI Taxonomy" id="204799"/>
    <lineage>
        <taxon>Bacteria</taxon>
        <taxon>Pseudomonadati</taxon>
        <taxon>Pseudomonadota</taxon>
        <taxon>Alphaproteobacteria</taxon>
        <taxon>Hyphomicrobiales</taxon>
        <taxon>Phyllobacteriaceae</taxon>
        <taxon>Nitratireductor</taxon>
    </lineage>
</organism>
<evidence type="ECO:0000313" key="9">
    <source>
        <dbReference type="EMBL" id="SEB47383.1"/>
    </source>
</evidence>
<dbReference type="GO" id="GO:0033971">
    <property type="term" value="F:hydroxyisourate hydrolase activity"/>
    <property type="evidence" value="ECO:0007669"/>
    <property type="project" value="UniProtKB-EC"/>
</dbReference>
<dbReference type="SUPFAM" id="SSF49472">
    <property type="entry name" value="Transthyretin (synonym: prealbumin)"/>
    <property type="match status" value="1"/>
</dbReference>
<keyword evidence="10" id="KW-1185">Reference proteome</keyword>
<comment type="subunit">
    <text evidence="4 7">Homotetramer.</text>
</comment>
<comment type="similarity">
    <text evidence="3 7">Belongs to the transthyretin family. 5-hydroxyisourate hydrolase subfamily.</text>
</comment>
<dbReference type="NCBIfam" id="TIGR02962">
    <property type="entry name" value="hdxy_isourate"/>
    <property type="match status" value="1"/>
</dbReference>